<protein>
    <submittedName>
        <fullName evidence="2">Uncharacterized protein</fullName>
    </submittedName>
</protein>
<dbReference type="AlphaFoldDB" id="E1ZCL8"/>
<name>E1ZCL8_CHLVA</name>
<dbReference type="KEGG" id="cvr:CHLNCDRAFT_145115"/>
<proteinExistence type="predicted"/>
<dbReference type="Proteomes" id="UP000008141">
    <property type="component" value="Unassembled WGS sequence"/>
</dbReference>
<sequence length="101" mass="9790">MLPAGEPVSSKLQGEGEPRAVPEAQPGEAPTPEHKQAIADLHEPPADLPKGGPSSMGANVGPPGTRVLIAGYAGTTADSIAGSGRGTGARPLGGSKTGSAS</sequence>
<accession>E1ZCL8</accession>
<dbReference type="EMBL" id="GL433842">
    <property type="protein sequence ID" value="EFN56458.1"/>
    <property type="molecule type" value="Genomic_DNA"/>
</dbReference>
<feature type="compositionally biased region" description="Basic and acidic residues" evidence="1">
    <location>
        <begin position="31"/>
        <end position="45"/>
    </location>
</feature>
<feature type="region of interest" description="Disordered" evidence="1">
    <location>
        <begin position="1"/>
        <end position="101"/>
    </location>
</feature>
<evidence type="ECO:0000313" key="2">
    <source>
        <dbReference type="EMBL" id="EFN56458.1"/>
    </source>
</evidence>
<dbReference type="OrthoDB" id="10449555at2759"/>
<reference evidence="2 3" key="1">
    <citation type="journal article" date="2010" name="Plant Cell">
        <title>The Chlorella variabilis NC64A genome reveals adaptation to photosymbiosis, coevolution with viruses, and cryptic sex.</title>
        <authorList>
            <person name="Blanc G."/>
            <person name="Duncan G."/>
            <person name="Agarkova I."/>
            <person name="Borodovsky M."/>
            <person name="Gurnon J."/>
            <person name="Kuo A."/>
            <person name="Lindquist E."/>
            <person name="Lucas S."/>
            <person name="Pangilinan J."/>
            <person name="Polle J."/>
            <person name="Salamov A."/>
            <person name="Terry A."/>
            <person name="Yamada T."/>
            <person name="Dunigan D.D."/>
            <person name="Grigoriev I.V."/>
            <person name="Claverie J.M."/>
            <person name="Van Etten J.L."/>
        </authorList>
    </citation>
    <scope>NUCLEOTIDE SEQUENCE [LARGE SCALE GENOMIC DNA]</scope>
    <source>
        <strain evidence="2 3">NC64A</strain>
    </source>
</reference>
<dbReference type="RefSeq" id="XP_005848560.1">
    <property type="nucleotide sequence ID" value="XM_005848498.1"/>
</dbReference>
<evidence type="ECO:0000256" key="1">
    <source>
        <dbReference type="SAM" id="MobiDB-lite"/>
    </source>
</evidence>
<keyword evidence="3" id="KW-1185">Reference proteome</keyword>
<organism evidence="3">
    <name type="scientific">Chlorella variabilis</name>
    <name type="common">Green alga</name>
    <dbReference type="NCBI Taxonomy" id="554065"/>
    <lineage>
        <taxon>Eukaryota</taxon>
        <taxon>Viridiplantae</taxon>
        <taxon>Chlorophyta</taxon>
        <taxon>core chlorophytes</taxon>
        <taxon>Trebouxiophyceae</taxon>
        <taxon>Chlorellales</taxon>
        <taxon>Chlorellaceae</taxon>
        <taxon>Chlorella clade</taxon>
        <taxon>Chlorella</taxon>
    </lineage>
</organism>
<evidence type="ECO:0000313" key="3">
    <source>
        <dbReference type="Proteomes" id="UP000008141"/>
    </source>
</evidence>
<dbReference type="GeneID" id="17355693"/>
<gene>
    <name evidence="2" type="ORF">CHLNCDRAFT_145115</name>
</gene>
<dbReference type="InParanoid" id="E1ZCL8"/>